<dbReference type="Pfam" id="PF15928">
    <property type="entry name" value="DUF4746"/>
    <property type="match status" value="1"/>
</dbReference>
<feature type="region of interest" description="Disordered" evidence="2">
    <location>
        <begin position="451"/>
        <end position="560"/>
    </location>
</feature>
<reference evidence="4" key="1">
    <citation type="submission" date="2022-01" db="EMBL/GenBank/DDBJ databases">
        <authorList>
            <person name="King R."/>
        </authorList>
    </citation>
    <scope>NUCLEOTIDE SEQUENCE</scope>
</reference>
<dbReference type="InterPro" id="IPR051766">
    <property type="entry name" value="TXND_domain-containing"/>
</dbReference>
<dbReference type="PROSITE" id="PS51352">
    <property type="entry name" value="THIOREDOXIN_2"/>
    <property type="match status" value="1"/>
</dbReference>
<dbReference type="InterPro" id="IPR017937">
    <property type="entry name" value="Thioredoxin_CS"/>
</dbReference>
<evidence type="ECO:0000259" key="3">
    <source>
        <dbReference type="PROSITE" id="PS51352"/>
    </source>
</evidence>
<feature type="compositionally biased region" description="Acidic residues" evidence="2">
    <location>
        <begin position="516"/>
        <end position="533"/>
    </location>
</feature>
<dbReference type="Gene3D" id="3.40.30.10">
    <property type="entry name" value="Glutaredoxin"/>
    <property type="match status" value="1"/>
</dbReference>
<dbReference type="Pfam" id="PF00085">
    <property type="entry name" value="Thioredoxin"/>
    <property type="match status" value="1"/>
</dbReference>
<organism evidence="4 5">
    <name type="scientific">Ceutorhynchus assimilis</name>
    <name type="common">cabbage seed weevil</name>
    <dbReference type="NCBI Taxonomy" id="467358"/>
    <lineage>
        <taxon>Eukaryota</taxon>
        <taxon>Metazoa</taxon>
        <taxon>Ecdysozoa</taxon>
        <taxon>Arthropoda</taxon>
        <taxon>Hexapoda</taxon>
        <taxon>Insecta</taxon>
        <taxon>Pterygota</taxon>
        <taxon>Neoptera</taxon>
        <taxon>Endopterygota</taxon>
        <taxon>Coleoptera</taxon>
        <taxon>Polyphaga</taxon>
        <taxon>Cucujiformia</taxon>
        <taxon>Curculionidae</taxon>
        <taxon>Ceutorhynchinae</taxon>
        <taxon>Ceutorhynchus</taxon>
    </lineage>
</organism>
<feature type="domain" description="Thioredoxin" evidence="3">
    <location>
        <begin position="1"/>
        <end position="141"/>
    </location>
</feature>
<dbReference type="PANTHER" id="PTHR46135:SF3">
    <property type="entry name" value="NME_NM23 FAMILY MEMBER 8"/>
    <property type="match status" value="1"/>
</dbReference>
<sequence length="560" mass="62951">MAKKGQAVQLQIEVANDEEWEKLLLKDGLIVVDVYSDWCGPCLGMQANLKKIKLEFGGDLLQLAVAKSDGITALKRFRNKSEPTWLFISNGLMVNLMFGADAPKLTRLILSELKKEQAQQSGQTTDRTPKEVTELADEEQVRYDAAESLAKAIREKEEAKKAKELLERRTKECESILANLANYGTALVFPAARDKYKEVLNEILDEAGLNINQTEKIRFEEETMEELCYFSQISELFSEESLESLYNEESLMILFKIAPRCDFEEILDVLLTVIYGEMKKPPGSPESAAQKLIIIDEEEGGEVKKEEKVKSPIGIWAPVDPRIQATALRMFFPKVAKDFTIPEPAPEPEHLAIVFPITKRDAISVMQEHPMEIMKHGVFTSENLENTKLVASSLKKLDKMPVNERTFTEKLVLQVSKKKSEVIFAFAQLEPLYMSPNAKEGKAECERLFPEDYPEDEESEEEEEQDVEEEGGEDKTSELKTSAGSDLGTNLSTSHEDEVGSPREGEESEIKQEIENAGEDIEGNLTEEGEQGEQGENPEGQEEMIPPVLPDPPTEEPIIE</sequence>
<dbReference type="Proteomes" id="UP001152799">
    <property type="component" value="Chromosome 4"/>
</dbReference>
<proteinExistence type="predicted"/>
<feature type="coiled-coil region" evidence="1">
    <location>
        <begin position="136"/>
        <end position="176"/>
    </location>
</feature>
<evidence type="ECO:0000256" key="1">
    <source>
        <dbReference type="SAM" id="Coils"/>
    </source>
</evidence>
<keyword evidence="1" id="KW-0175">Coiled coil</keyword>
<feature type="compositionally biased region" description="Polar residues" evidence="2">
    <location>
        <begin position="479"/>
        <end position="493"/>
    </location>
</feature>
<accession>A0A9N9MSX0</accession>
<dbReference type="SUPFAM" id="SSF52833">
    <property type="entry name" value="Thioredoxin-like"/>
    <property type="match status" value="1"/>
</dbReference>
<dbReference type="PANTHER" id="PTHR46135">
    <property type="entry name" value="NME/NM23 FAMILY MEMBER 8"/>
    <property type="match status" value="1"/>
</dbReference>
<dbReference type="PROSITE" id="PS00194">
    <property type="entry name" value="THIOREDOXIN_1"/>
    <property type="match status" value="1"/>
</dbReference>
<keyword evidence="5" id="KW-1185">Reference proteome</keyword>
<evidence type="ECO:0000256" key="2">
    <source>
        <dbReference type="SAM" id="MobiDB-lite"/>
    </source>
</evidence>
<evidence type="ECO:0000313" key="5">
    <source>
        <dbReference type="Proteomes" id="UP001152799"/>
    </source>
</evidence>
<dbReference type="OrthoDB" id="10263751at2759"/>
<protein>
    <recommendedName>
        <fullName evidence="3">Thioredoxin domain-containing protein</fullName>
    </recommendedName>
</protein>
<dbReference type="CDD" id="cd02948">
    <property type="entry name" value="TRX_NDPK"/>
    <property type="match status" value="1"/>
</dbReference>
<dbReference type="InterPro" id="IPR036249">
    <property type="entry name" value="Thioredoxin-like_sf"/>
</dbReference>
<evidence type="ECO:0000313" key="4">
    <source>
        <dbReference type="EMBL" id="CAG9768427.1"/>
    </source>
</evidence>
<feature type="compositionally biased region" description="Acidic residues" evidence="2">
    <location>
        <begin position="452"/>
        <end position="472"/>
    </location>
</feature>
<dbReference type="InterPro" id="IPR013766">
    <property type="entry name" value="Thioredoxin_domain"/>
</dbReference>
<feature type="compositionally biased region" description="Basic and acidic residues" evidence="2">
    <location>
        <begin position="494"/>
        <end position="514"/>
    </location>
</feature>
<dbReference type="AlphaFoldDB" id="A0A9N9MSX0"/>
<name>A0A9N9MSX0_9CUCU</name>
<dbReference type="InterPro" id="IPR031827">
    <property type="entry name" value="DUF4746"/>
</dbReference>
<gene>
    <name evidence="4" type="ORF">CEUTPL_LOCUS8965</name>
</gene>
<dbReference type="EMBL" id="OU892280">
    <property type="protein sequence ID" value="CAG9768427.1"/>
    <property type="molecule type" value="Genomic_DNA"/>
</dbReference>